<evidence type="ECO:0000313" key="2">
    <source>
        <dbReference type="Proteomes" id="UP001062846"/>
    </source>
</evidence>
<keyword evidence="2" id="KW-1185">Reference proteome</keyword>
<name>A0ACC0MNR9_RHOML</name>
<organism evidence="1 2">
    <name type="scientific">Rhododendron molle</name>
    <name type="common">Chinese azalea</name>
    <name type="synonym">Azalea mollis</name>
    <dbReference type="NCBI Taxonomy" id="49168"/>
    <lineage>
        <taxon>Eukaryota</taxon>
        <taxon>Viridiplantae</taxon>
        <taxon>Streptophyta</taxon>
        <taxon>Embryophyta</taxon>
        <taxon>Tracheophyta</taxon>
        <taxon>Spermatophyta</taxon>
        <taxon>Magnoliopsida</taxon>
        <taxon>eudicotyledons</taxon>
        <taxon>Gunneridae</taxon>
        <taxon>Pentapetalae</taxon>
        <taxon>asterids</taxon>
        <taxon>Ericales</taxon>
        <taxon>Ericaceae</taxon>
        <taxon>Ericoideae</taxon>
        <taxon>Rhodoreae</taxon>
        <taxon>Rhododendron</taxon>
    </lineage>
</organism>
<reference evidence="1" key="1">
    <citation type="submission" date="2022-02" db="EMBL/GenBank/DDBJ databases">
        <title>Plant Genome Project.</title>
        <authorList>
            <person name="Zhang R.-G."/>
        </authorList>
    </citation>
    <scope>NUCLEOTIDE SEQUENCE</scope>
    <source>
        <strain evidence="1">AT1</strain>
    </source>
</reference>
<gene>
    <name evidence="1" type="ORF">RHMOL_Rhmol08G0155600</name>
</gene>
<dbReference type="EMBL" id="CM046395">
    <property type="protein sequence ID" value="KAI8542662.1"/>
    <property type="molecule type" value="Genomic_DNA"/>
</dbReference>
<dbReference type="Proteomes" id="UP001062846">
    <property type="component" value="Chromosome 8"/>
</dbReference>
<accession>A0ACC0MNR9</accession>
<sequence>MRDSARVKGAVVDKEETTEVPIEYRQDDVLFLPAATFSCHRLITKDDITEYLSDKALAKLLEENFAIGITVLEAKEERARAIAALEAAERAERQRKEREEPLKDVEAKERAGAKAMMPRVTVMEEVGAMTCPDFLEEAYMPSTLHLFMLSGLAAYMPQRSEYDAKLVLRDPTSQTPELRGTELPEYGYTQM</sequence>
<proteinExistence type="predicted"/>
<evidence type="ECO:0000313" key="1">
    <source>
        <dbReference type="EMBL" id="KAI8542662.1"/>
    </source>
</evidence>
<protein>
    <submittedName>
        <fullName evidence="1">Uncharacterized protein</fullName>
    </submittedName>
</protein>
<comment type="caution">
    <text evidence="1">The sequence shown here is derived from an EMBL/GenBank/DDBJ whole genome shotgun (WGS) entry which is preliminary data.</text>
</comment>